<keyword evidence="2" id="KW-1185">Reference proteome</keyword>
<sequence length="43" mass="5105">MLWLVLMWRANDSLRDVAEARVVSTALVECRVEEMRKLTLLTW</sequence>
<dbReference type="HOGENOM" id="CLU_3243123_0_0_1"/>
<proteinExistence type="predicted"/>
<dbReference type="Gramene" id="KQL01243">
    <property type="protein sequence ID" value="KQL01243"/>
    <property type="gene ID" value="SETIT_016021mg"/>
</dbReference>
<organism evidence="1 2">
    <name type="scientific">Setaria italica</name>
    <name type="common">Foxtail millet</name>
    <name type="synonym">Panicum italicum</name>
    <dbReference type="NCBI Taxonomy" id="4555"/>
    <lineage>
        <taxon>Eukaryota</taxon>
        <taxon>Viridiplantae</taxon>
        <taxon>Streptophyta</taxon>
        <taxon>Embryophyta</taxon>
        <taxon>Tracheophyta</taxon>
        <taxon>Spermatophyta</taxon>
        <taxon>Magnoliopsida</taxon>
        <taxon>Liliopsida</taxon>
        <taxon>Poales</taxon>
        <taxon>Poaceae</taxon>
        <taxon>PACMAD clade</taxon>
        <taxon>Panicoideae</taxon>
        <taxon>Panicodae</taxon>
        <taxon>Paniceae</taxon>
        <taxon>Cenchrinae</taxon>
        <taxon>Setaria</taxon>
    </lineage>
</organism>
<reference evidence="1" key="2">
    <citation type="submission" date="2018-08" db="UniProtKB">
        <authorList>
            <consortium name="EnsemblPlants"/>
        </authorList>
    </citation>
    <scope>IDENTIFICATION</scope>
    <source>
        <strain evidence="1">Yugu1</strain>
    </source>
</reference>
<dbReference type="InParanoid" id="K3YP29"/>
<protein>
    <submittedName>
        <fullName evidence="1">Uncharacterized protein</fullName>
    </submittedName>
</protein>
<dbReference type="Proteomes" id="UP000004995">
    <property type="component" value="Unassembled WGS sequence"/>
</dbReference>
<evidence type="ECO:0000313" key="1">
    <source>
        <dbReference type="EnsemblPlants" id="KQL01243"/>
    </source>
</evidence>
<dbReference type="EnsemblPlants" id="KQL01243">
    <property type="protein sequence ID" value="KQL01243"/>
    <property type="gene ID" value="SETIT_016021mg"/>
</dbReference>
<dbReference type="AlphaFoldDB" id="K3YP29"/>
<name>K3YP29_SETIT</name>
<reference evidence="2" key="1">
    <citation type="journal article" date="2012" name="Nat. Biotechnol.">
        <title>Reference genome sequence of the model plant Setaria.</title>
        <authorList>
            <person name="Bennetzen J.L."/>
            <person name="Schmutz J."/>
            <person name="Wang H."/>
            <person name="Percifield R."/>
            <person name="Hawkins J."/>
            <person name="Pontaroli A.C."/>
            <person name="Estep M."/>
            <person name="Feng L."/>
            <person name="Vaughn J.N."/>
            <person name="Grimwood J."/>
            <person name="Jenkins J."/>
            <person name="Barry K."/>
            <person name="Lindquist E."/>
            <person name="Hellsten U."/>
            <person name="Deshpande S."/>
            <person name="Wang X."/>
            <person name="Wu X."/>
            <person name="Mitros T."/>
            <person name="Triplett J."/>
            <person name="Yang X."/>
            <person name="Ye C.Y."/>
            <person name="Mauro-Herrera M."/>
            <person name="Wang L."/>
            <person name="Li P."/>
            <person name="Sharma M."/>
            <person name="Sharma R."/>
            <person name="Ronald P.C."/>
            <person name="Panaud O."/>
            <person name="Kellogg E.A."/>
            <person name="Brutnell T.P."/>
            <person name="Doust A.N."/>
            <person name="Tuskan G.A."/>
            <person name="Rokhsar D."/>
            <person name="Devos K.M."/>
        </authorList>
    </citation>
    <scope>NUCLEOTIDE SEQUENCE [LARGE SCALE GENOMIC DNA]</scope>
    <source>
        <strain evidence="2">cv. Yugu1</strain>
    </source>
</reference>
<evidence type="ECO:0000313" key="2">
    <source>
        <dbReference type="Proteomes" id="UP000004995"/>
    </source>
</evidence>
<dbReference type="EMBL" id="AGNK02003660">
    <property type="status" value="NOT_ANNOTATED_CDS"/>
    <property type="molecule type" value="Genomic_DNA"/>
</dbReference>
<accession>K3YP29</accession>